<reference evidence="4" key="1">
    <citation type="submission" date="2021-11" db="EMBL/GenBank/DDBJ databases">
        <title>Genome sequence.</title>
        <authorList>
            <person name="Sun Q."/>
        </authorList>
    </citation>
    <scope>NUCLEOTIDE SEQUENCE</scope>
    <source>
        <strain evidence="4">JC732</strain>
    </source>
</reference>
<evidence type="ECO:0000256" key="1">
    <source>
        <dbReference type="SAM" id="MobiDB-lite"/>
    </source>
</evidence>
<dbReference type="AlphaFoldDB" id="A0A9X1MMH5"/>
<keyword evidence="4" id="KW-0813">Transport</keyword>
<feature type="compositionally biased region" description="Polar residues" evidence="1">
    <location>
        <begin position="1"/>
        <end position="10"/>
    </location>
</feature>
<dbReference type="EMBL" id="JAJKFT010000010">
    <property type="protein sequence ID" value="MCC9629526.1"/>
    <property type="molecule type" value="Genomic_DNA"/>
</dbReference>
<dbReference type="GO" id="GO:0034220">
    <property type="term" value="P:monoatomic ion transmembrane transport"/>
    <property type="evidence" value="ECO:0007669"/>
    <property type="project" value="UniProtKB-KW"/>
</dbReference>
<feature type="transmembrane region" description="Helical" evidence="2">
    <location>
        <begin position="54"/>
        <end position="72"/>
    </location>
</feature>
<proteinExistence type="predicted"/>
<feature type="transmembrane region" description="Helical" evidence="2">
    <location>
        <begin position="135"/>
        <end position="159"/>
    </location>
</feature>
<dbReference type="SUPFAM" id="SSF81324">
    <property type="entry name" value="Voltage-gated potassium channels"/>
    <property type="match status" value="1"/>
</dbReference>
<organism evidence="4 5">
    <name type="scientific">Blastopirellula sediminis</name>
    <dbReference type="NCBI Taxonomy" id="2894196"/>
    <lineage>
        <taxon>Bacteria</taxon>
        <taxon>Pseudomonadati</taxon>
        <taxon>Planctomycetota</taxon>
        <taxon>Planctomycetia</taxon>
        <taxon>Pirellulales</taxon>
        <taxon>Pirellulaceae</taxon>
        <taxon>Blastopirellula</taxon>
    </lineage>
</organism>
<evidence type="ECO:0000313" key="5">
    <source>
        <dbReference type="Proteomes" id="UP001139103"/>
    </source>
</evidence>
<keyword evidence="4" id="KW-0407">Ion channel</keyword>
<evidence type="ECO:0000256" key="2">
    <source>
        <dbReference type="SAM" id="Phobius"/>
    </source>
</evidence>
<dbReference type="Proteomes" id="UP001139103">
    <property type="component" value="Unassembled WGS sequence"/>
</dbReference>
<dbReference type="RefSeq" id="WP_230219821.1">
    <property type="nucleotide sequence ID" value="NZ_JAJKFT010000010.1"/>
</dbReference>
<dbReference type="Pfam" id="PF07885">
    <property type="entry name" value="Ion_trans_2"/>
    <property type="match status" value="1"/>
</dbReference>
<accession>A0A9X1MMH5</accession>
<feature type="transmembrane region" description="Helical" evidence="2">
    <location>
        <begin position="28"/>
        <end position="47"/>
    </location>
</feature>
<feature type="transmembrane region" description="Helical" evidence="2">
    <location>
        <begin position="179"/>
        <end position="197"/>
    </location>
</feature>
<dbReference type="Gene3D" id="1.10.287.70">
    <property type="match status" value="1"/>
</dbReference>
<evidence type="ECO:0000313" key="4">
    <source>
        <dbReference type="EMBL" id="MCC9629526.1"/>
    </source>
</evidence>
<feature type="domain" description="Potassium channel" evidence="3">
    <location>
        <begin position="166"/>
        <end position="231"/>
    </location>
</feature>
<evidence type="ECO:0000259" key="3">
    <source>
        <dbReference type="Pfam" id="PF07885"/>
    </source>
</evidence>
<protein>
    <submittedName>
        <fullName evidence="4">Potassium channel family protein</fullName>
    </submittedName>
</protein>
<keyword evidence="5" id="KW-1185">Reference proteome</keyword>
<feature type="transmembrane region" description="Helical" evidence="2">
    <location>
        <begin position="107"/>
        <end position="129"/>
    </location>
</feature>
<name>A0A9X1MMH5_9BACT</name>
<dbReference type="InterPro" id="IPR013099">
    <property type="entry name" value="K_chnl_dom"/>
</dbReference>
<keyword evidence="4" id="KW-0406">Ion transport</keyword>
<sequence length="241" mass="25839">MHQPNPSLETPCTELADGERQTSGPTTYPAVIFLVALLLLISLSPILEETTLGALIESLVLTFVLVAAVPAVGGSWRTTQIAGLLALPAIAGKWLHFLSPSSVPPHLFLAAAIIFAVFIAAHHLRFILWAPEVDTQVLCAGVSTFLVIGLLWAFGYLLLDAFTPNAFTVSTQADPSDRLNGFDAVYFSFGMLCGVSFGEITPATNVARMMAVIESMMSLFYFAILISRIVALHTERASGQS</sequence>
<gene>
    <name evidence="4" type="ORF">LOC68_14120</name>
</gene>
<feature type="transmembrane region" description="Helical" evidence="2">
    <location>
        <begin position="209"/>
        <end position="231"/>
    </location>
</feature>
<keyword evidence="2" id="KW-0812">Transmembrane</keyword>
<comment type="caution">
    <text evidence="4">The sequence shown here is derived from an EMBL/GenBank/DDBJ whole genome shotgun (WGS) entry which is preliminary data.</text>
</comment>
<feature type="region of interest" description="Disordered" evidence="1">
    <location>
        <begin position="1"/>
        <end position="21"/>
    </location>
</feature>
<keyword evidence="2" id="KW-0472">Membrane</keyword>
<keyword evidence="2" id="KW-1133">Transmembrane helix</keyword>